<dbReference type="Proteomes" id="UP000886817">
    <property type="component" value="Unassembled WGS sequence"/>
</dbReference>
<sequence length="92" mass="10852">RECGNKEQTDQIPVLLDMDDLLLEIKAMDKNRHYSRDREKLLAQCKHHSVYLQNDGEKAEEIFQKMQEAYENTRIMIDETEEETLPEIGEAV</sequence>
<name>A0A9D2B4A0_9FIRM</name>
<evidence type="ECO:0000313" key="1">
    <source>
        <dbReference type="EMBL" id="HIX59981.1"/>
    </source>
</evidence>
<gene>
    <name evidence="1" type="ORF">IAA45_09755</name>
</gene>
<dbReference type="EMBL" id="DXEX01000205">
    <property type="protein sequence ID" value="HIX59981.1"/>
    <property type="molecule type" value="Genomic_DNA"/>
</dbReference>
<reference evidence="1" key="1">
    <citation type="journal article" date="2021" name="PeerJ">
        <title>Extensive microbial diversity within the chicken gut microbiome revealed by metagenomics and culture.</title>
        <authorList>
            <person name="Gilroy R."/>
            <person name="Ravi A."/>
            <person name="Getino M."/>
            <person name="Pursley I."/>
            <person name="Horton D.L."/>
            <person name="Alikhan N.F."/>
            <person name="Baker D."/>
            <person name="Gharbi K."/>
            <person name="Hall N."/>
            <person name="Watson M."/>
            <person name="Adriaenssens E.M."/>
            <person name="Foster-Nyarko E."/>
            <person name="Jarju S."/>
            <person name="Secka A."/>
            <person name="Antonio M."/>
            <person name="Oren A."/>
            <person name="Chaudhuri R.R."/>
            <person name="La Ragione R."/>
            <person name="Hildebrand F."/>
            <person name="Pallen M.J."/>
        </authorList>
    </citation>
    <scope>NUCLEOTIDE SEQUENCE</scope>
    <source>
        <strain evidence="1">ChiSjej1B19-8411</strain>
    </source>
</reference>
<comment type="caution">
    <text evidence="1">The sequence shown here is derived from an EMBL/GenBank/DDBJ whole genome shotgun (WGS) entry which is preliminary data.</text>
</comment>
<reference evidence="1" key="2">
    <citation type="submission" date="2021-04" db="EMBL/GenBank/DDBJ databases">
        <authorList>
            <person name="Gilroy R."/>
        </authorList>
    </citation>
    <scope>NUCLEOTIDE SEQUENCE</scope>
    <source>
        <strain evidence="1">ChiSjej1B19-8411</strain>
    </source>
</reference>
<organism evidence="1 2">
    <name type="scientific">Candidatus Blautia gallistercoris</name>
    <dbReference type="NCBI Taxonomy" id="2838490"/>
    <lineage>
        <taxon>Bacteria</taxon>
        <taxon>Bacillati</taxon>
        <taxon>Bacillota</taxon>
        <taxon>Clostridia</taxon>
        <taxon>Lachnospirales</taxon>
        <taxon>Lachnospiraceae</taxon>
        <taxon>Blautia</taxon>
    </lineage>
</organism>
<accession>A0A9D2B4A0</accession>
<dbReference type="AlphaFoldDB" id="A0A9D2B4A0"/>
<feature type="non-terminal residue" evidence="1">
    <location>
        <position position="1"/>
    </location>
</feature>
<proteinExistence type="predicted"/>
<protein>
    <submittedName>
        <fullName evidence="1">Uncharacterized protein</fullName>
    </submittedName>
</protein>
<evidence type="ECO:0000313" key="2">
    <source>
        <dbReference type="Proteomes" id="UP000886817"/>
    </source>
</evidence>